<accession>G0U8Q6</accession>
<feature type="coiled-coil region" evidence="1">
    <location>
        <begin position="248"/>
        <end position="282"/>
    </location>
</feature>
<organism evidence="2">
    <name type="scientific">Trypanosoma vivax (strain Y486)</name>
    <dbReference type="NCBI Taxonomy" id="1055687"/>
    <lineage>
        <taxon>Eukaryota</taxon>
        <taxon>Discoba</taxon>
        <taxon>Euglenozoa</taxon>
        <taxon>Kinetoplastea</taxon>
        <taxon>Metakinetoplastina</taxon>
        <taxon>Trypanosomatida</taxon>
        <taxon>Trypanosomatidae</taxon>
        <taxon>Trypanosoma</taxon>
        <taxon>Duttonella</taxon>
    </lineage>
</organism>
<sequence length="706" mass="80779">MHTNCSHQHGAGLFPACDVEEKGASFDPFAGVEKSVTAQVRHRWWAGHVEKELGAHRSPFVAAEILLKQMDEYTNSSEEMEEIFIATILPVLNRCASSLGIYGDVFRRALHEVVPAVVFTRTVALSHGEVVERRSYAECFTSIKNKFNYHVKLASALHRRALLEENVMSRVVRRLDNLWLKMCFRAWRALRNHVSTAKRSFQRLATKGAALTVVLGHLKVWRRYAHQVTLREKLSKHSVLNKELEALYTAEQTAKSNHERIVEELKEKNRLLELTVERCMESEGRLKTIKGLLEETNASLEEHWQNWNETMNILFGDTNDKIPPIIGDLRSDIQSIEQNITDTAALYLSEAKKRTWKIRRNAICQYVMRAKLEEGVAERMAPDELIAMLRRVCTPVVPPLRLVDVVRDDQQKYDMTLKFLSCINDGGHCSLFVKSDRCKVEVVPVEDCTEYGKTMVSHVTAGVSALQSCPESNENYLLAIQRCLSTEELTKVYDYLNRVYLELAASGLPLNRAKIEKCIESIVEPQERQVVYALYPSHGIKNFSDMISYLSKISRLCLCSVTNLVECIESHYDADPREDLFSMLYDDDVFAFVNEHEKDISRIFSFFKDKRFPMLLSKERIKPFLIKNFNLVDDEVESMFQLGSSPDKVRKDEFQNFLTALAAFYTPSPFVPVARKLATVIDRCAEGMREGAWPSPLANNANETEE</sequence>
<evidence type="ECO:0000313" key="2">
    <source>
        <dbReference type="EMBL" id="CCC53984.1"/>
    </source>
</evidence>
<keyword evidence="1" id="KW-0175">Coiled coil</keyword>
<gene>
    <name evidence="2" type="ORF">TVY486_1114680</name>
</gene>
<reference evidence="2" key="1">
    <citation type="journal article" date="2012" name="Proc. Natl. Acad. Sci. U.S.A.">
        <title>Antigenic diversity is generated by distinct evolutionary mechanisms in African trypanosome species.</title>
        <authorList>
            <person name="Jackson A.P."/>
            <person name="Berry A."/>
            <person name="Aslett M."/>
            <person name="Allison H.C."/>
            <person name="Burton P."/>
            <person name="Vavrova-Anderson J."/>
            <person name="Brown R."/>
            <person name="Browne H."/>
            <person name="Corton N."/>
            <person name="Hauser H."/>
            <person name="Gamble J."/>
            <person name="Gilderthorp R."/>
            <person name="Marcello L."/>
            <person name="McQuillan J."/>
            <person name="Otto T.D."/>
            <person name="Quail M.A."/>
            <person name="Sanders M.J."/>
            <person name="van Tonder A."/>
            <person name="Ginger M.L."/>
            <person name="Field M.C."/>
            <person name="Barry J.D."/>
            <person name="Hertz-Fowler C."/>
            <person name="Berriman M."/>
        </authorList>
    </citation>
    <scope>NUCLEOTIDE SEQUENCE</scope>
    <source>
        <strain evidence="2">Y486</strain>
    </source>
</reference>
<dbReference type="EMBL" id="HE573027">
    <property type="protein sequence ID" value="CCC53984.1"/>
    <property type="molecule type" value="Genomic_DNA"/>
</dbReference>
<protein>
    <submittedName>
        <fullName evidence="2">Uncharacterized protein</fullName>
    </submittedName>
</protein>
<name>G0U8Q6_TRYVY</name>
<proteinExistence type="predicted"/>
<evidence type="ECO:0000256" key="1">
    <source>
        <dbReference type="SAM" id="Coils"/>
    </source>
</evidence>
<dbReference type="AlphaFoldDB" id="G0U8Q6"/>
<dbReference type="VEuPathDB" id="TriTrypDB:TvY486_1114680"/>